<dbReference type="GO" id="GO:0000166">
    <property type="term" value="F:nucleotide binding"/>
    <property type="evidence" value="ECO:0007669"/>
    <property type="project" value="InterPro"/>
</dbReference>
<evidence type="ECO:0000259" key="1">
    <source>
        <dbReference type="Pfam" id="PF01408"/>
    </source>
</evidence>
<dbReference type="SUPFAM" id="SSF51735">
    <property type="entry name" value="NAD(P)-binding Rossmann-fold domains"/>
    <property type="match status" value="1"/>
</dbReference>
<feature type="domain" description="Gfo/Idh/MocA-like oxidoreductase N-terminal" evidence="1">
    <location>
        <begin position="7"/>
        <end position="121"/>
    </location>
</feature>
<dbReference type="PANTHER" id="PTHR43377:SF1">
    <property type="entry name" value="BILIVERDIN REDUCTASE A"/>
    <property type="match status" value="1"/>
</dbReference>
<gene>
    <name evidence="3" type="ORF">IFJ97_01045</name>
</gene>
<dbReference type="Pfam" id="PF22725">
    <property type="entry name" value="GFO_IDH_MocA_C3"/>
    <property type="match status" value="1"/>
</dbReference>
<reference evidence="3 4" key="1">
    <citation type="submission" date="2020-08" db="EMBL/GenBank/DDBJ databases">
        <title>Acidobacteriota in marine sediments use diverse sulfur dissimilation pathways.</title>
        <authorList>
            <person name="Wasmund K."/>
        </authorList>
    </citation>
    <scope>NUCLEOTIDE SEQUENCE [LARGE SCALE GENOMIC DNA]</scope>
    <source>
        <strain evidence="3">MAG AM3-A</strain>
    </source>
</reference>
<evidence type="ECO:0000313" key="3">
    <source>
        <dbReference type="EMBL" id="MBD3869928.1"/>
    </source>
</evidence>
<dbReference type="InterPro" id="IPR051450">
    <property type="entry name" value="Gfo/Idh/MocA_Oxidoreductases"/>
</dbReference>
<dbReference type="SUPFAM" id="SSF55347">
    <property type="entry name" value="Glyceraldehyde-3-phosphate dehydrogenase-like, C-terminal domain"/>
    <property type="match status" value="1"/>
</dbReference>
<dbReference type="InterPro" id="IPR036291">
    <property type="entry name" value="NAD(P)-bd_dom_sf"/>
</dbReference>
<protein>
    <submittedName>
        <fullName evidence="3">Gfo/Idh/MocA family oxidoreductase</fullName>
    </submittedName>
</protein>
<dbReference type="EMBL" id="JACXWA010000013">
    <property type="protein sequence ID" value="MBD3869928.1"/>
    <property type="molecule type" value="Genomic_DNA"/>
</dbReference>
<feature type="domain" description="GFO/IDH/MocA-like oxidoreductase" evidence="2">
    <location>
        <begin position="156"/>
        <end position="220"/>
    </location>
</feature>
<proteinExistence type="predicted"/>
<dbReference type="InterPro" id="IPR000683">
    <property type="entry name" value="Gfo/Idh/MocA-like_OxRdtase_N"/>
</dbReference>
<dbReference type="Pfam" id="PF01408">
    <property type="entry name" value="GFO_IDH_MocA"/>
    <property type="match status" value="1"/>
</dbReference>
<organism evidence="3 4">
    <name type="scientific">Candidatus Sulfomarinibacter kjeldsenii</name>
    <dbReference type="NCBI Taxonomy" id="2885994"/>
    <lineage>
        <taxon>Bacteria</taxon>
        <taxon>Pseudomonadati</taxon>
        <taxon>Acidobacteriota</taxon>
        <taxon>Thermoanaerobaculia</taxon>
        <taxon>Thermoanaerobaculales</taxon>
        <taxon>Candidatus Sulfomarinibacteraceae</taxon>
        <taxon>Candidatus Sulfomarinibacter</taxon>
    </lineage>
</organism>
<sequence>MTDTEITAAVVGTGHLGRHHVRILAGMEGVRCIGAYDTDRERLAEITSEHGVPALETIEAAGAADAVVVATPTVTHREVAGALLEAGCHVLVEKPITATVAEAEELIELADGASKILAVGHVEFHNPAVQAALGLADDVRYLESQRLSPFTARSIDVDVILDLMIHDLQITLAVAGEEPSEIRAVGVPVLTDKVDLCHAWVEFPGGLVANLTASRVSAERIRKLRLFARESYFSIDYAEQSVSSAQLVQSATGIEIAPRLVEVEKDEPLKAELGAFISACRGEQSPIVSGRTGAAALAAAITVRECVESR</sequence>
<dbReference type="Proteomes" id="UP000598633">
    <property type="component" value="Unassembled WGS sequence"/>
</dbReference>
<accession>A0A8J7CMW8</accession>
<name>A0A8J7CMW8_9BACT</name>
<dbReference type="PANTHER" id="PTHR43377">
    <property type="entry name" value="BILIVERDIN REDUCTASE A"/>
    <property type="match status" value="1"/>
</dbReference>
<evidence type="ECO:0000259" key="2">
    <source>
        <dbReference type="Pfam" id="PF22725"/>
    </source>
</evidence>
<dbReference type="Gene3D" id="3.30.360.10">
    <property type="entry name" value="Dihydrodipicolinate Reductase, domain 2"/>
    <property type="match status" value="1"/>
</dbReference>
<evidence type="ECO:0000313" key="4">
    <source>
        <dbReference type="Proteomes" id="UP000598633"/>
    </source>
</evidence>
<dbReference type="Gene3D" id="3.40.50.720">
    <property type="entry name" value="NAD(P)-binding Rossmann-like Domain"/>
    <property type="match status" value="1"/>
</dbReference>
<comment type="caution">
    <text evidence="3">The sequence shown here is derived from an EMBL/GenBank/DDBJ whole genome shotgun (WGS) entry which is preliminary data.</text>
</comment>
<dbReference type="InterPro" id="IPR055170">
    <property type="entry name" value="GFO_IDH_MocA-like_dom"/>
</dbReference>
<dbReference type="AlphaFoldDB" id="A0A8J7CMW8"/>